<dbReference type="EMBL" id="CAJVPS010000599">
    <property type="protein sequence ID" value="CAG8497411.1"/>
    <property type="molecule type" value="Genomic_DNA"/>
</dbReference>
<organism evidence="1 2">
    <name type="scientific">Ambispora leptoticha</name>
    <dbReference type="NCBI Taxonomy" id="144679"/>
    <lineage>
        <taxon>Eukaryota</taxon>
        <taxon>Fungi</taxon>
        <taxon>Fungi incertae sedis</taxon>
        <taxon>Mucoromycota</taxon>
        <taxon>Glomeromycotina</taxon>
        <taxon>Glomeromycetes</taxon>
        <taxon>Archaeosporales</taxon>
        <taxon>Ambisporaceae</taxon>
        <taxon>Ambispora</taxon>
    </lineage>
</organism>
<protein>
    <submittedName>
        <fullName evidence="1">11955_t:CDS:1</fullName>
    </submittedName>
</protein>
<gene>
    <name evidence="1" type="ORF">ALEPTO_LOCUS3304</name>
</gene>
<dbReference type="Proteomes" id="UP000789508">
    <property type="component" value="Unassembled WGS sequence"/>
</dbReference>
<comment type="caution">
    <text evidence="1">The sequence shown here is derived from an EMBL/GenBank/DDBJ whole genome shotgun (WGS) entry which is preliminary data.</text>
</comment>
<keyword evidence="2" id="KW-1185">Reference proteome</keyword>
<evidence type="ECO:0000313" key="1">
    <source>
        <dbReference type="EMBL" id="CAG8497411.1"/>
    </source>
</evidence>
<reference evidence="1" key="1">
    <citation type="submission" date="2021-06" db="EMBL/GenBank/DDBJ databases">
        <authorList>
            <person name="Kallberg Y."/>
            <person name="Tangrot J."/>
            <person name="Rosling A."/>
        </authorList>
    </citation>
    <scope>NUCLEOTIDE SEQUENCE</scope>
    <source>
        <strain evidence="1">FL130A</strain>
    </source>
</reference>
<dbReference type="AlphaFoldDB" id="A0A9N8ZJ32"/>
<evidence type="ECO:0000313" key="2">
    <source>
        <dbReference type="Proteomes" id="UP000789508"/>
    </source>
</evidence>
<proteinExistence type="predicted"/>
<accession>A0A9N8ZJ32</accession>
<name>A0A9N8ZJ32_9GLOM</name>
<sequence>MQMLLEGEYSFVFIYNYFYPNFIFAKLRTEIEQDYKYLGWKDFGIEYLENNCDKVRKLTCEKALRHSAKSSSILRDAYEGFSKVPDNGYKPDFRVKSLLIAGEVEICLMEASRILPINKKICDDWDKGRVGDVKEIEEDLNRVPVFGIQVAEGTMACWVMTMPFGAFYFVQCLGSVQIPMNRGQSSLAGFMDELWKLRASL</sequence>